<evidence type="ECO:0000313" key="1">
    <source>
        <dbReference type="EMBL" id="GAG13364.1"/>
    </source>
</evidence>
<dbReference type="EMBL" id="BARS01021032">
    <property type="protein sequence ID" value="GAG13364.1"/>
    <property type="molecule type" value="Genomic_DNA"/>
</dbReference>
<name>X0V597_9ZZZZ</name>
<accession>X0V597</accession>
<reference evidence="1" key="1">
    <citation type="journal article" date="2014" name="Front. Microbiol.">
        <title>High frequency of phylogenetically diverse reductive dehalogenase-homologous genes in deep subseafloor sedimentary metagenomes.</title>
        <authorList>
            <person name="Kawai M."/>
            <person name="Futagami T."/>
            <person name="Toyoda A."/>
            <person name="Takaki Y."/>
            <person name="Nishi S."/>
            <person name="Hori S."/>
            <person name="Arai W."/>
            <person name="Tsubouchi T."/>
            <person name="Morono Y."/>
            <person name="Uchiyama I."/>
            <person name="Ito T."/>
            <person name="Fujiyama A."/>
            <person name="Inagaki F."/>
            <person name="Takami H."/>
        </authorList>
    </citation>
    <scope>NUCLEOTIDE SEQUENCE</scope>
    <source>
        <strain evidence="1">Expedition CK06-06</strain>
    </source>
</reference>
<sequence length="70" mass="8065">MQLAQPQCSKRKCIHYSGIKEFIKDDPLSQNHYCDAFPKGIPKEISYGDDLHLTPLEGQKNKVVFEKEKT</sequence>
<comment type="caution">
    <text evidence="1">The sequence shown here is derived from an EMBL/GenBank/DDBJ whole genome shotgun (WGS) entry which is preliminary data.</text>
</comment>
<protein>
    <submittedName>
        <fullName evidence="1">Uncharacterized protein</fullName>
    </submittedName>
</protein>
<proteinExistence type="predicted"/>
<dbReference type="AlphaFoldDB" id="X0V597"/>
<organism evidence="1">
    <name type="scientific">marine sediment metagenome</name>
    <dbReference type="NCBI Taxonomy" id="412755"/>
    <lineage>
        <taxon>unclassified sequences</taxon>
        <taxon>metagenomes</taxon>
        <taxon>ecological metagenomes</taxon>
    </lineage>
</organism>
<gene>
    <name evidence="1" type="ORF">S01H1_33844</name>
</gene>